<dbReference type="Proteomes" id="UP000712673">
    <property type="component" value="Unassembled WGS sequence"/>
</dbReference>
<evidence type="ECO:0000256" key="5">
    <source>
        <dbReference type="ARBA" id="ARBA00023004"/>
    </source>
</evidence>
<keyword evidence="2 7" id="KW-0349">Heme</keyword>
<organism evidence="9 10">
    <name type="scientific">Tectimicrobiota bacterium</name>
    <dbReference type="NCBI Taxonomy" id="2528274"/>
    <lineage>
        <taxon>Bacteria</taxon>
        <taxon>Pseudomonadati</taxon>
        <taxon>Nitrospinota/Tectimicrobiota group</taxon>
        <taxon>Candidatus Tectimicrobiota</taxon>
    </lineage>
</organism>
<dbReference type="Pfam" id="PF00067">
    <property type="entry name" value="p450"/>
    <property type="match status" value="1"/>
</dbReference>
<evidence type="ECO:0000256" key="8">
    <source>
        <dbReference type="RuleBase" id="RU000461"/>
    </source>
</evidence>
<gene>
    <name evidence="9" type="ORF">FJZ47_05075</name>
</gene>
<evidence type="ECO:0000256" key="3">
    <source>
        <dbReference type="ARBA" id="ARBA00022723"/>
    </source>
</evidence>
<keyword evidence="5 7" id="KW-0408">Iron</keyword>
<evidence type="ECO:0000256" key="6">
    <source>
        <dbReference type="ARBA" id="ARBA00023033"/>
    </source>
</evidence>
<dbReference type="CDD" id="cd20620">
    <property type="entry name" value="CYP132-like"/>
    <property type="match status" value="1"/>
</dbReference>
<evidence type="ECO:0000256" key="7">
    <source>
        <dbReference type="PIRSR" id="PIRSR602401-1"/>
    </source>
</evidence>
<dbReference type="EMBL" id="VGLS01000102">
    <property type="protein sequence ID" value="MBM3223163.1"/>
    <property type="molecule type" value="Genomic_DNA"/>
</dbReference>
<dbReference type="PRINTS" id="PR00385">
    <property type="entry name" value="P450"/>
</dbReference>
<dbReference type="InterPro" id="IPR036396">
    <property type="entry name" value="Cyt_P450_sf"/>
</dbReference>
<evidence type="ECO:0000256" key="1">
    <source>
        <dbReference type="ARBA" id="ARBA00010617"/>
    </source>
</evidence>
<comment type="cofactor">
    <cofactor evidence="7">
        <name>heme</name>
        <dbReference type="ChEBI" id="CHEBI:30413"/>
    </cofactor>
</comment>
<dbReference type="InterPro" id="IPR001128">
    <property type="entry name" value="Cyt_P450"/>
</dbReference>
<dbReference type="PANTHER" id="PTHR24291:SF50">
    <property type="entry name" value="BIFUNCTIONAL ALBAFLAVENONE MONOOXYGENASE_TERPENE SYNTHASE"/>
    <property type="match status" value="1"/>
</dbReference>
<evidence type="ECO:0000313" key="10">
    <source>
        <dbReference type="Proteomes" id="UP000712673"/>
    </source>
</evidence>
<dbReference type="InterPro" id="IPR017972">
    <property type="entry name" value="Cyt_P450_CS"/>
</dbReference>
<dbReference type="AlphaFoldDB" id="A0A937VZ13"/>
<keyword evidence="3 7" id="KW-0479">Metal-binding</keyword>
<dbReference type="GO" id="GO:0005506">
    <property type="term" value="F:iron ion binding"/>
    <property type="evidence" value="ECO:0007669"/>
    <property type="project" value="InterPro"/>
</dbReference>
<comment type="similarity">
    <text evidence="1 8">Belongs to the cytochrome P450 family.</text>
</comment>
<comment type="caution">
    <text evidence="9">The sequence shown here is derived from an EMBL/GenBank/DDBJ whole genome shotgun (WGS) entry which is preliminary data.</text>
</comment>
<dbReference type="GO" id="GO:0020037">
    <property type="term" value="F:heme binding"/>
    <property type="evidence" value="ECO:0007669"/>
    <property type="project" value="InterPro"/>
</dbReference>
<name>A0A937VZ13_UNCTE</name>
<evidence type="ECO:0000256" key="2">
    <source>
        <dbReference type="ARBA" id="ARBA00022617"/>
    </source>
</evidence>
<dbReference type="PANTHER" id="PTHR24291">
    <property type="entry name" value="CYTOCHROME P450 FAMILY 4"/>
    <property type="match status" value="1"/>
</dbReference>
<dbReference type="PRINTS" id="PR00463">
    <property type="entry name" value="EP450I"/>
</dbReference>
<feature type="non-terminal residue" evidence="9">
    <location>
        <position position="1"/>
    </location>
</feature>
<dbReference type="SUPFAM" id="SSF48264">
    <property type="entry name" value="Cytochrome P450"/>
    <property type="match status" value="1"/>
</dbReference>
<accession>A0A937VZ13</accession>
<protein>
    <submittedName>
        <fullName evidence="9">Cytochrome P450</fullName>
    </submittedName>
</protein>
<reference evidence="9" key="1">
    <citation type="submission" date="2019-03" db="EMBL/GenBank/DDBJ databases">
        <title>Lake Tanganyika Metagenome-Assembled Genomes (MAGs).</title>
        <authorList>
            <person name="Tran P."/>
        </authorList>
    </citation>
    <scope>NUCLEOTIDE SEQUENCE</scope>
    <source>
        <strain evidence="9">K_DeepCast_65m_m2_066</strain>
    </source>
</reference>
<keyword evidence="4 8" id="KW-0560">Oxidoreductase</keyword>
<evidence type="ECO:0000313" key="9">
    <source>
        <dbReference type="EMBL" id="MBM3223163.1"/>
    </source>
</evidence>
<evidence type="ECO:0000256" key="4">
    <source>
        <dbReference type="ARBA" id="ARBA00023002"/>
    </source>
</evidence>
<dbReference type="InterPro" id="IPR050196">
    <property type="entry name" value="Cytochrome_P450_Monoox"/>
</dbReference>
<dbReference type="GO" id="GO:0016705">
    <property type="term" value="F:oxidoreductase activity, acting on paired donors, with incorporation or reduction of molecular oxygen"/>
    <property type="evidence" value="ECO:0007669"/>
    <property type="project" value="InterPro"/>
</dbReference>
<dbReference type="InterPro" id="IPR002401">
    <property type="entry name" value="Cyt_P450_E_grp-I"/>
</dbReference>
<dbReference type="GO" id="GO:0004497">
    <property type="term" value="F:monooxygenase activity"/>
    <property type="evidence" value="ECO:0007669"/>
    <property type="project" value="UniProtKB-KW"/>
</dbReference>
<keyword evidence="6 8" id="KW-0503">Monooxygenase</keyword>
<feature type="binding site" description="axial binding residue" evidence="7">
    <location>
        <position position="308"/>
    </location>
    <ligand>
        <name>heme</name>
        <dbReference type="ChEBI" id="CHEBI:30413"/>
    </ligand>
    <ligandPart>
        <name>Fe</name>
        <dbReference type="ChEBI" id="CHEBI:18248"/>
    </ligandPart>
</feature>
<proteinExistence type="inferred from homology"/>
<dbReference type="PROSITE" id="PS00086">
    <property type="entry name" value="CYTOCHROME_P450"/>
    <property type="match status" value="1"/>
</dbReference>
<dbReference type="Gene3D" id="1.10.630.10">
    <property type="entry name" value="Cytochrome P450"/>
    <property type="match status" value="1"/>
</dbReference>
<sequence length="364" mass="41261">LLTSEGDMHVRQRRLAQPAFHRQRIPTYGATMVAYAQRLQDGWQDGDTREIDQEMACLTLAIASKTLFDADVEDDAKDIGVALNTIISQFPRFILPWSHLLGKLPLPSNRQAAQARQFLDTVIYRIIRERRQSGADRGDLLSMLLAARDDEGDGQGMSDQQLRDEAMTILLAGHETTAMALTWTWYLLSQHPAVEAQLHAELHTVLAGRLPTAEDVPQLRYTRMVLAESMRLYPPAWIIGRRAINAYAVDTYVLPARSIVVVSPYITQRDARFFPNPTVFDPQRWTPEAEATRPRFAYFPFGAGARQCLGEGFAWMEGILTLATLAQQWQMRLVPGCPVALRPLITLRPRHSIRMTLQQRRCVE</sequence>